<dbReference type="InterPro" id="IPR036457">
    <property type="entry name" value="PPM-type-like_dom_sf"/>
</dbReference>
<evidence type="ECO:0000313" key="5">
    <source>
        <dbReference type="Proteomes" id="UP000181790"/>
    </source>
</evidence>
<dbReference type="GO" id="GO:0004722">
    <property type="term" value="F:protein serine/threonine phosphatase activity"/>
    <property type="evidence" value="ECO:0007669"/>
    <property type="project" value="InterPro"/>
</dbReference>
<comment type="caution">
    <text evidence="4">The sequence shown here is derived from an EMBL/GenBank/DDBJ whole genome shotgun (WGS) entry which is preliminary data.</text>
</comment>
<feature type="region of interest" description="Disordered" evidence="1">
    <location>
        <begin position="280"/>
        <end position="300"/>
    </location>
</feature>
<dbReference type="InterPro" id="IPR001932">
    <property type="entry name" value="PPM-type_phosphatase-like_dom"/>
</dbReference>
<gene>
    <name evidence="4" type="ORF">BLX24_02510</name>
</gene>
<dbReference type="SMART" id="SM00332">
    <property type="entry name" value="PP2Cc"/>
    <property type="match status" value="1"/>
</dbReference>
<evidence type="ECO:0000259" key="3">
    <source>
        <dbReference type="PROSITE" id="PS51746"/>
    </source>
</evidence>
<dbReference type="PROSITE" id="PS51746">
    <property type="entry name" value="PPM_2"/>
    <property type="match status" value="1"/>
</dbReference>
<dbReference type="AlphaFoldDB" id="A0A1S2VQB6"/>
<feature type="domain" description="PPM-type phosphatase" evidence="3">
    <location>
        <begin position="6"/>
        <end position="253"/>
    </location>
</feature>
<dbReference type="SMART" id="SM00331">
    <property type="entry name" value="PP2C_SIG"/>
    <property type="match status" value="1"/>
</dbReference>
<evidence type="ECO:0000256" key="2">
    <source>
        <dbReference type="SAM" id="Phobius"/>
    </source>
</evidence>
<organism evidence="4 5">
    <name type="scientific">Arsenicibacter rosenii</name>
    <dbReference type="NCBI Taxonomy" id="1750698"/>
    <lineage>
        <taxon>Bacteria</taxon>
        <taxon>Pseudomonadati</taxon>
        <taxon>Bacteroidota</taxon>
        <taxon>Cytophagia</taxon>
        <taxon>Cytophagales</taxon>
        <taxon>Spirosomataceae</taxon>
        <taxon>Arsenicibacter</taxon>
    </lineage>
</organism>
<keyword evidence="2" id="KW-0812">Transmembrane</keyword>
<dbReference type="CDD" id="cd00143">
    <property type="entry name" value="PP2Cc"/>
    <property type="match status" value="1"/>
</dbReference>
<keyword evidence="2" id="KW-0472">Membrane</keyword>
<feature type="compositionally biased region" description="Low complexity" evidence="1">
    <location>
        <begin position="280"/>
        <end position="291"/>
    </location>
</feature>
<dbReference type="Proteomes" id="UP000181790">
    <property type="component" value="Unassembled WGS sequence"/>
</dbReference>
<proteinExistence type="predicted"/>
<reference evidence="4 5" key="1">
    <citation type="submission" date="2016-10" db="EMBL/GenBank/DDBJ databases">
        <title>Arsenicibacter rosenii gen. nov., sp. nov., an efficient arsenic-methylating bacterium isolated from an arsenic-contaminated paddy soil.</title>
        <authorList>
            <person name="Huang K."/>
        </authorList>
    </citation>
    <scope>NUCLEOTIDE SEQUENCE [LARGE SCALE GENOMIC DNA]</scope>
    <source>
        <strain evidence="4 5">SM-1</strain>
    </source>
</reference>
<dbReference type="PANTHER" id="PTHR13832:SF860">
    <property type="entry name" value="PROTEIN PHOSPHATASE PHPP"/>
    <property type="match status" value="1"/>
</dbReference>
<dbReference type="Gene3D" id="3.60.40.10">
    <property type="entry name" value="PPM-type phosphatase domain"/>
    <property type="match status" value="1"/>
</dbReference>
<dbReference type="SUPFAM" id="SSF81606">
    <property type="entry name" value="PP2C-like"/>
    <property type="match status" value="1"/>
</dbReference>
<dbReference type="OrthoDB" id="9801841at2"/>
<evidence type="ECO:0000256" key="1">
    <source>
        <dbReference type="SAM" id="MobiDB-lite"/>
    </source>
</evidence>
<name>A0A1S2VQB6_9BACT</name>
<keyword evidence="5" id="KW-1185">Reference proteome</keyword>
<feature type="transmembrane region" description="Helical" evidence="2">
    <location>
        <begin position="307"/>
        <end position="326"/>
    </location>
</feature>
<dbReference type="RefSeq" id="WP_071501478.1">
    <property type="nucleotide sequence ID" value="NZ_MORL01000001.1"/>
</dbReference>
<evidence type="ECO:0000313" key="4">
    <source>
        <dbReference type="EMBL" id="OIN60973.1"/>
    </source>
</evidence>
<protein>
    <recommendedName>
        <fullName evidence="3">PPM-type phosphatase domain-containing protein</fullName>
    </recommendedName>
</protein>
<accession>A0A1S2VQB6</accession>
<dbReference type="InterPro" id="IPR015655">
    <property type="entry name" value="PP2C"/>
</dbReference>
<dbReference type="Pfam" id="PF13672">
    <property type="entry name" value="PP2C_2"/>
    <property type="match status" value="1"/>
</dbReference>
<dbReference type="EMBL" id="MORL01000001">
    <property type="protein sequence ID" value="OIN60973.1"/>
    <property type="molecule type" value="Genomic_DNA"/>
</dbReference>
<dbReference type="PANTHER" id="PTHR13832">
    <property type="entry name" value="PROTEIN PHOSPHATASE 2C"/>
    <property type="match status" value="1"/>
</dbReference>
<sequence>MDLLDISGQTDVGQRRQDNQDTFICQLLNSPKWPSRQLALLSVIDGVGGYAGGDRAAGIARTYLEAYMAEPKGDVLSMLREAVVHANNQIFDARQQELRLARMSCVLTAAVADAERNRLYVVHVGDTRLYRFRAGVLEKLTSDHSLVGVREDAGELNEAEAMNHPRRNEILRDVGSAYHQIDDHDFFDAFDADFLPGDVLLLCSDGLSDMLTRAQMTAVLNRRIALPAQVQSLIDLANQQGGKDNITVVLAKHAGIQPVTGIPAQSERKQTGAFPQVAPVKQAPPVQQTPAEPVRPPAQAPKKKAQGLWIGLVLLAVLGVTAYFWMTNRPDRPASPAELSIPEQATGAVQPTFLDTLLTTASRHKLVMSTDSLPDTLRLSRPIAIADTLDLIVTGNPLVILPADSTQRIAAFLVADSGQLKLNNVRFSGFQTAILAGKNAKITLNNVSFHHVKTTVAAQAAATDSTMNEEIQLLVKPLTPKNNTRK</sequence>
<keyword evidence="2" id="KW-1133">Transmembrane helix</keyword>